<evidence type="ECO:0000256" key="1">
    <source>
        <dbReference type="SAM" id="MobiDB-lite"/>
    </source>
</evidence>
<dbReference type="AlphaFoldDB" id="A0A6M3L664"/>
<sequence>MAIRLTVKNAYHGGSIIVNLNRATSPVYGNTDTTKKFVVRKKLVEKLCSCPKNTAGCLCLTNNPQLETNPKVEVFIDPKDAKVYWILLESKVSTEKSLPETTISTPEKSSEKQKKPNKLPPAKLKKLVKLEDSTKKTKRTSTKAKKATVEACPEIPTMNDSEAPVIETPVGNTKPVTKENKPRISSKKNKKLLEEVSKQQEVITQHTIQAEKNENRKLKLNLVGVNGNAIALLSHFQKEATADGWTKTEIDAVRKEASSKDYEHLVSTLLNA</sequence>
<gene>
    <name evidence="2" type="ORF">MM415B02699_0012</name>
</gene>
<protein>
    <submittedName>
        <fullName evidence="2">Uncharacterized protein</fullName>
    </submittedName>
</protein>
<dbReference type="EMBL" id="MT142801">
    <property type="protein sequence ID" value="QJA88745.1"/>
    <property type="molecule type" value="Genomic_DNA"/>
</dbReference>
<name>A0A6M3L664_9ZZZZ</name>
<proteinExistence type="predicted"/>
<organism evidence="2">
    <name type="scientific">viral metagenome</name>
    <dbReference type="NCBI Taxonomy" id="1070528"/>
    <lineage>
        <taxon>unclassified sequences</taxon>
        <taxon>metagenomes</taxon>
        <taxon>organismal metagenomes</taxon>
    </lineage>
</organism>
<feature type="region of interest" description="Disordered" evidence="1">
    <location>
        <begin position="96"/>
        <end position="124"/>
    </location>
</feature>
<accession>A0A6M3L664</accession>
<reference evidence="2" key="1">
    <citation type="submission" date="2020-03" db="EMBL/GenBank/DDBJ databases">
        <title>The deep terrestrial virosphere.</title>
        <authorList>
            <person name="Holmfeldt K."/>
            <person name="Nilsson E."/>
            <person name="Simone D."/>
            <person name="Lopez-Fernandez M."/>
            <person name="Wu X."/>
            <person name="de Brujin I."/>
            <person name="Lundin D."/>
            <person name="Andersson A."/>
            <person name="Bertilsson S."/>
            <person name="Dopson M."/>
        </authorList>
    </citation>
    <scope>NUCLEOTIDE SEQUENCE</scope>
    <source>
        <strain evidence="2">MM415B02699</strain>
    </source>
</reference>
<feature type="region of interest" description="Disordered" evidence="1">
    <location>
        <begin position="159"/>
        <end position="183"/>
    </location>
</feature>
<evidence type="ECO:0000313" key="2">
    <source>
        <dbReference type="EMBL" id="QJA88745.1"/>
    </source>
</evidence>